<feature type="compositionally biased region" description="Basic and acidic residues" evidence="1">
    <location>
        <begin position="16"/>
        <end position="33"/>
    </location>
</feature>
<dbReference type="SMART" id="SM00343">
    <property type="entry name" value="ZnF_C2HC"/>
    <property type="match status" value="2"/>
</dbReference>
<reference evidence="3" key="2">
    <citation type="journal article" date="2022" name="Hortic Res">
        <title>The genome of Dioscorea zingiberensis sheds light on the biosynthesis, origin and evolution of the medicinally important diosgenin saponins.</title>
        <authorList>
            <person name="Li Y."/>
            <person name="Tan C."/>
            <person name="Li Z."/>
            <person name="Guo J."/>
            <person name="Li S."/>
            <person name="Chen X."/>
            <person name="Wang C."/>
            <person name="Dai X."/>
            <person name="Yang H."/>
            <person name="Song W."/>
            <person name="Hou L."/>
            <person name="Xu J."/>
            <person name="Tong Z."/>
            <person name="Xu A."/>
            <person name="Yuan X."/>
            <person name="Wang W."/>
            <person name="Yang Q."/>
            <person name="Chen L."/>
            <person name="Sun Z."/>
            <person name="Wang K."/>
            <person name="Pan B."/>
            <person name="Chen J."/>
            <person name="Bao Y."/>
            <person name="Liu F."/>
            <person name="Qi X."/>
            <person name="Gang D.R."/>
            <person name="Wen J."/>
            <person name="Li J."/>
        </authorList>
    </citation>
    <scope>NUCLEOTIDE SEQUENCE</scope>
    <source>
        <strain evidence="3">Dzin_1.0</strain>
    </source>
</reference>
<keyword evidence="4" id="KW-1185">Reference proteome</keyword>
<dbReference type="InterPro" id="IPR036875">
    <property type="entry name" value="Znf_CCHC_sf"/>
</dbReference>
<dbReference type="GO" id="GO:0008270">
    <property type="term" value="F:zinc ion binding"/>
    <property type="evidence" value="ECO:0007669"/>
    <property type="project" value="InterPro"/>
</dbReference>
<dbReference type="Gene3D" id="4.10.60.10">
    <property type="entry name" value="Zinc finger, CCHC-type"/>
    <property type="match status" value="1"/>
</dbReference>
<comment type="caution">
    <text evidence="3">The sequence shown here is derived from an EMBL/GenBank/DDBJ whole genome shotgun (WGS) entry which is preliminary data.</text>
</comment>
<evidence type="ECO:0000256" key="1">
    <source>
        <dbReference type="SAM" id="MobiDB-lite"/>
    </source>
</evidence>
<evidence type="ECO:0000313" key="4">
    <source>
        <dbReference type="Proteomes" id="UP001085076"/>
    </source>
</evidence>
<feature type="domain" description="CCHC-type" evidence="2">
    <location>
        <begin position="97"/>
        <end position="113"/>
    </location>
</feature>
<dbReference type="OrthoDB" id="8026949at2759"/>
<sequence length="303" mass="34272">MARVWRRQATPARGSPRREEVTFADVVERRDNNTTEDAIVPPQQVEEEAAVGKLEKVQSKRSKKRCRAEQLRRTQYGPEPLRRSPPTIQTADGPVHVCGQCLKPGHRADGCRRAIVCRRCAGTGHRAHQCKNPRATERQLLAGGPTRRHDGAEQVVQEKTTHERSHEALQKKMKNIVENPKNPKKRSREIEEEDYNQLEKREVQYNIHHLSVPLTSAMVRGKEALKHCTVATVTEVKEGMVSAKTVTGALSAALKGYTNKEQWSWPVKPFLDGRYMITCPTTVLARELERGGVLHLPKFSLSF</sequence>
<name>A0A9D5CG54_9LILI</name>
<dbReference type="GO" id="GO:0003676">
    <property type="term" value="F:nucleic acid binding"/>
    <property type="evidence" value="ECO:0007669"/>
    <property type="project" value="InterPro"/>
</dbReference>
<dbReference type="EMBL" id="JAGGNH010000005">
    <property type="protein sequence ID" value="KAJ0972057.1"/>
    <property type="molecule type" value="Genomic_DNA"/>
</dbReference>
<protein>
    <recommendedName>
        <fullName evidence="2">CCHC-type domain-containing protein</fullName>
    </recommendedName>
</protein>
<dbReference type="AlphaFoldDB" id="A0A9D5CG54"/>
<gene>
    <name evidence="3" type="ORF">J5N97_020016</name>
</gene>
<organism evidence="3 4">
    <name type="scientific">Dioscorea zingiberensis</name>
    <dbReference type="NCBI Taxonomy" id="325984"/>
    <lineage>
        <taxon>Eukaryota</taxon>
        <taxon>Viridiplantae</taxon>
        <taxon>Streptophyta</taxon>
        <taxon>Embryophyta</taxon>
        <taxon>Tracheophyta</taxon>
        <taxon>Spermatophyta</taxon>
        <taxon>Magnoliopsida</taxon>
        <taxon>Liliopsida</taxon>
        <taxon>Dioscoreales</taxon>
        <taxon>Dioscoreaceae</taxon>
        <taxon>Dioscorea</taxon>
    </lineage>
</organism>
<accession>A0A9D5CG54</accession>
<feature type="domain" description="CCHC-type" evidence="2">
    <location>
        <begin position="116"/>
        <end position="132"/>
    </location>
</feature>
<dbReference type="SUPFAM" id="SSF57756">
    <property type="entry name" value="Retrovirus zinc finger-like domains"/>
    <property type="match status" value="1"/>
</dbReference>
<feature type="region of interest" description="Disordered" evidence="1">
    <location>
        <begin position="50"/>
        <end position="88"/>
    </location>
</feature>
<dbReference type="Proteomes" id="UP001085076">
    <property type="component" value="Miscellaneous, Linkage group lg05"/>
</dbReference>
<evidence type="ECO:0000259" key="2">
    <source>
        <dbReference type="SMART" id="SM00343"/>
    </source>
</evidence>
<proteinExistence type="predicted"/>
<feature type="region of interest" description="Disordered" evidence="1">
    <location>
        <begin position="1"/>
        <end position="36"/>
    </location>
</feature>
<dbReference type="InterPro" id="IPR001878">
    <property type="entry name" value="Znf_CCHC"/>
</dbReference>
<evidence type="ECO:0000313" key="3">
    <source>
        <dbReference type="EMBL" id="KAJ0972057.1"/>
    </source>
</evidence>
<reference evidence="3" key="1">
    <citation type="submission" date="2021-03" db="EMBL/GenBank/DDBJ databases">
        <authorList>
            <person name="Li Z."/>
            <person name="Yang C."/>
        </authorList>
    </citation>
    <scope>NUCLEOTIDE SEQUENCE</scope>
    <source>
        <strain evidence="3">Dzin_1.0</strain>
        <tissue evidence="3">Leaf</tissue>
    </source>
</reference>